<keyword evidence="3" id="KW-0560">Oxidoreductase</keyword>
<dbReference type="PRINTS" id="PR00069">
    <property type="entry name" value="ALDKETRDTASE"/>
</dbReference>
<name>A0A1G6L696_9BACT</name>
<evidence type="ECO:0000256" key="6">
    <source>
        <dbReference type="PIRSR" id="PIRSR000097-3"/>
    </source>
</evidence>
<dbReference type="Pfam" id="PF00248">
    <property type="entry name" value="Aldo_ket_red"/>
    <property type="match status" value="1"/>
</dbReference>
<dbReference type="PANTHER" id="PTHR43827:SF3">
    <property type="entry name" value="NADP-DEPENDENT OXIDOREDUCTASE DOMAIN-CONTAINING PROTEIN"/>
    <property type="match status" value="1"/>
</dbReference>
<comment type="similarity">
    <text evidence="1">Belongs to the aldo/keto reductase family.</text>
</comment>
<reference evidence="8 9" key="1">
    <citation type="submission" date="2016-10" db="EMBL/GenBank/DDBJ databases">
        <authorList>
            <person name="de Groot N.N."/>
        </authorList>
    </citation>
    <scope>NUCLEOTIDE SEQUENCE [LARGE SCALE GENOMIC DNA]</scope>
    <source>
        <strain evidence="8 9">WG14</strain>
    </source>
</reference>
<gene>
    <name evidence="8" type="ORF">SAMN04488588_1021</name>
</gene>
<evidence type="ECO:0000256" key="2">
    <source>
        <dbReference type="ARBA" id="ARBA00022857"/>
    </source>
</evidence>
<evidence type="ECO:0000256" key="3">
    <source>
        <dbReference type="ARBA" id="ARBA00023002"/>
    </source>
</evidence>
<dbReference type="InterPro" id="IPR018170">
    <property type="entry name" value="Aldo/ket_reductase_CS"/>
</dbReference>
<evidence type="ECO:0000256" key="5">
    <source>
        <dbReference type="PIRSR" id="PIRSR000097-2"/>
    </source>
</evidence>
<dbReference type="InterPro" id="IPR036812">
    <property type="entry name" value="NAD(P)_OxRdtase_dom_sf"/>
</dbReference>
<dbReference type="SUPFAM" id="SSF51430">
    <property type="entry name" value="NAD(P)-linked oxidoreductase"/>
    <property type="match status" value="1"/>
</dbReference>
<dbReference type="EMBL" id="FMYV01000003">
    <property type="protein sequence ID" value="SDC38643.1"/>
    <property type="molecule type" value="Genomic_DNA"/>
</dbReference>
<evidence type="ECO:0000256" key="1">
    <source>
        <dbReference type="ARBA" id="ARBA00007905"/>
    </source>
</evidence>
<evidence type="ECO:0000259" key="7">
    <source>
        <dbReference type="Pfam" id="PF00248"/>
    </source>
</evidence>
<dbReference type="Gene3D" id="3.20.20.100">
    <property type="entry name" value="NADP-dependent oxidoreductase domain"/>
    <property type="match status" value="1"/>
</dbReference>
<dbReference type="PANTHER" id="PTHR43827">
    <property type="entry name" value="2,5-DIKETO-D-GLUCONIC ACID REDUCTASE"/>
    <property type="match status" value="1"/>
</dbReference>
<dbReference type="PROSITE" id="PS00798">
    <property type="entry name" value="ALDOKETO_REDUCTASE_1"/>
    <property type="match status" value="1"/>
</dbReference>
<dbReference type="PIRSF" id="PIRSF000097">
    <property type="entry name" value="AKR"/>
    <property type="match status" value="1"/>
</dbReference>
<dbReference type="RefSeq" id="WP_091403321.1">
    <property type="nucleotide sequence ID" value="NZ_FMYV01000003.1"/>
</dbReference>
<dbReference type="FunFam" id="3.20.20.100:FF:000015">
    <property type="entry name" value="Oxidoreductase, aldo/keto reductase family"/>
    <property type="match status" value="1"/>
</dbReference>
<dbReference type="STRING" id="28234.SAMN04488588_1021"/>
<accession>A0A1G6L696</accession>
<dbReference type="Proteomes" id="UP000199322">
    <property type="component" value="Unassembled WGS sequence"/>
</dbReference>
<feature type="active site" description="Proton donor" evidence="4">
    <location>
        <position position="54"/>
    </location>
</feature>
<sequence>MQLDSINATFKLKNGIDIPVLGLGTYKAHGDELISAILDALKIGYRSIDTASFYENEEEVGEAIKASDIERKDIFLTTKVWNDEQGYDETLKAFDRSMGRLEVDYIDMYLIHWPVAGKFKETWRALESLYEQGVVRAIGVCNFLEHQLKDLMSTANVPPMVDQIEHHPELVQPALREFLKENHIQQEAWSPIMRGRVMEIPQIVEIAKKYHKTPAQVVLRWDIQNGVVTIPKSVHRNRIKENSEIFDFELTEAEMKMIDDLDKGKRTGPDPKSFDF</sequence>
<dbReference type="AlphaFoldDB" id="A0A1G6L696"/>
<dbReference type="PROSITE" id="PS00063">
    <property type="entry name" value="ALDOKETO_REDUCTASE_3"/>
    <property type="match status" value="1"/>
</dbReference>
<feature type="site" description="Lowers pKa of active site Tyr" evidence="6">
    <location>
        <position position="79"/>
    </location>
</feature>
<keyword evidence="9" id="KW-1185">Reference proteome</keyword>
<evidence type="ECO:0000256" key="4">
    <source>
        <dbReference type="PIRSR" id="PIRSR000097-1"/>
    </source>
</evidence>
<organism evidence="8 9">
    <name type="scientific">Geotoga petraea</name>
    <dbReference type="NCBI Taxonomy" id="28234"/>
    <lineage>
        <taxon>Bacteria</taxon>
        <taxon>Thermotogati</taxon>
        <taxon>Thermotogota</taxon>
        <taxon>Thermotogae</taxon>
        <taxon>Petrotogales</taxon>
        <taxon>Petrotogaceae</taxon>
        <taxon>Geotoga</taxon>
    </lineage>
</organism>
<dbReference type="GO" id="GO:0016616">
    <property type="term" value="F:oxidoreductase activity, acting on the CH-OH group of donors, NAD or NADP as acceptor"/>
    <property type="evidence" value="ECO:0007669"/>
    <property type="project" value="UniProtKB-ARBA"/>
</dbReference>
<proteinExistence type="inferred from homology"/>
<protein>
    <submittedName>
        <fullName evidence="8">Aldo/keto reductase</fullName>
    </submittedName>
</protein>
<feature type="binding site" evidence="5">
    <location>
        <position position="112"/>
    </location>
    <ligand>
        <name>substrate</name>
    </ligand>
</feature>
<dbReference type="InterPro" id="IPR023210">
    <property type="entry name" value="NADP_OxRdtase_dom"/>
</dbReference>
<feature type="domain" description="NADP-dependent oxidoreductase" evidence="7">
    <location>
        <begin position="21"/>
        <end position="262"/>
    </location>
</feature>
<dbReference type="PROSITE" id="PS00062">
    <property type="entry name" value="ALDOKETO_REDUCTASE_2"/>
    <property type="match status" value="1"/>
</dbReference>
<evidence type="ECO:0000313" key="8">
    <source>
        <dbReference type="EMBL" id="SDC38643.1"/>
    </source>
</evidence>
<evidence type="ECO:0000313" key="9">
    <source>
        <dbReference type="Proteomes" id="UP000199322"/>
    </source>
</evidence>
<keyword evidence="2" id="KW-0521">NADP</keyword>
<dbReference type="InterPro" id="IPR020471">
    <property type="entry name" value="AKR"/>
</dbReference>